<feature type="domain" description="Ras-GEF" evidence="4">
    <location>
        <begin position="398"/>
        <end position="633"/>
    </location>
</feature>
<dbReference type="Proteomes" id="UP000261520">
    <property type="component" value="Unplaced"/>
</dbReference>
<dbReference type="InterPro" id="IPR036964">
    <property type="entry name" value="RASGEF_cat_dom_sf"/>
</dbReference>
<dbReference type="InterPro" id="IPR019804">
    <property type="entry name" value="Ras_G-nucl-exch_fac_CS"/>
</dbReference>
<dbReference type="Gene3D" id="1.20.870.10">
    <property type="entry name" value="Son of sevenless (SoS) protein Chain: S domain 1"/>
    <property type="match status" value="1"/>
</dbReference>
<dbReference type="CDD" id="cd06224">
    <property type="entry name" value="REM"/>
    <property type="match status" value="1"/>
</dbReference>
<dbReference type="AlphaFoldDB" id="A0A3B4AC61"/>
<dbReference type="SUPFAM" id="SSF54236">
    <property type="entry name" value="Ubiquitin-like"/>
    <property type="match status" value="1"/>
</dbReference>
<dbReference type="GO" id="GO:0007265">
    <property type="term" value="P:Ras protein signal transduction"/>
    <property type="evidence" value="ECO:0007669"/>
    <property type="project" value="TreeGrafter"/>
</dbReference>
<proteinExistence type="predicted"/>
<accession>A0A3B4AC61</accession>
<evidence type="ECO:0000256" key="3">
    <source>
        <dbReference type="SAM" id="MobiDB-lite"/>
    </source>
</evidence>
<protein>
    <submittedName>
        <fullName evidence="6">Uncharacterized protein</fullName>
    </submittedName>
</protein>
<dbReference type="SMART" id="SM00147">
    <property type="entry name" value="RasGEF"/>
    <property type="match status" value="1"/>
</dbReference>
<dbReference type="GO" id="GO:0005085">
    <property type="term" value="F:guanyl-nucleotide exchange factor activity"/>
    <property type="evidence" value="ECO:0007669"/>
    <property type="project" value="UniProtKB-KW"/>
</dbReference>
<dbReference type="Pfam" id="PF00618">
    <property type="entry name" value="RasGEF_N"/>
    <property type="match status" value="1"/>
</dbReference>
<feature type="region of interest" description="Disordered" evidence="3">
    <location>
        <begin position="94"/>
        <end position="123"/>
    </location>
</feature>
<evidence type="ECO:0000259" key="4">
    <source>
        <dbReference type="PROSITE" id="PS50009"/>
    </source>
</evidence>
<dbReference type="InterPro" id="IPR023578">
    <property type="entry name" value="Ras_GEF_dom_sf"/>
</dbReference>
<dbReference type="SMART" id="SM00229">
    <property type="entry name" value="RasGEFN"/>
    <property type="match status" value="1"/>
</dbReference>
<dbReference type="CDD" id="cd00155">
    <property type="entry name" value="RasGEF"/>
    <property type="match status" value="1"/>
</dbReference>
<evidence type="ECO:0000313" key="7">
    <source>
        <dbReference type="Proteomes" id="UP000261520"/>
    </source>
</evidence>
<dbReference type="PANTHER" id="PTHR23113">
    <property type="entry name" value="GUANINE NUCLEOTIDE EXCHANGE FACTOR"/>
    <property type="match status" value="1"/>
</dbReference>
<dbReference type="InterPro" id="IPR029071">
    <property type="entry name" value="Ubiquitin-like_domsf"/>
</dbReference>
<reference evidence="6" key="1">
    <citation type="submission" date="2025-08" db="UniProtKB">
        <authorList>
            <consortium name="Ensembl"/>
        </authorList>
    </citation>
    <scope>IDENTIFICATION</scope>
</reference>
<dbReference type="Ensembl" id="ENSPMGT00000015253.1">
    <property type="protein sequence ID" value="ENSPMGP00000014295.1"/>
    <property type="gene ID" value="ENSPMGG00000011717.1"/>
</dbReference>
<dbReference type="InterPro" id="IPR001895">
    <property type="entry name" value="RASGEF_cat_dom"/>
</dbReference>
<sequence length="634" mass="73301">MRSSFAITNFSTIDLWCMNTVRFYADLQDEKQDPAKQTVMWDCGLRYMFGPTPALHPGSRCIMQCKEDLSRLEMVHRLAKDGCRLFQIHGKGPDKVKEVNDEGTEGEEDWSSRSLSSIEEDSSTDSALSDRYVVVSGTPEKILEHLLNEQRVEDEQGNTQGEDTLLDDFLLTYPVFMTTSDFCQALLGQYPFYRYRGKEDRKEVLQRKQKVLHLVLQWMTLCKSFLRDDQHIKVFLKTLYRYALEDLYEHPALEKDLRDLQEIYQLHRRNKALFHQLSFKDNGVQPRVSHRETKEVLCHVYISMDSYLSIRASGGIVAQELLQAVAERMDVPLGDLVLVAITYPGGRLLLQPQDKVYSELLRPIGRLHVCRKDLGDVLNPFTDNSELQQRTTHMLSLNTWDVAVALTNLDWVLFDSIHEQQLIYFTFSRTASSGHTVALELLLKRCNEVQLWVMTEVLLCPTLCKRVQLIKKFIKIAAHCKALKNFNCFFAIIMGLNSAAVSRLTQTWEKIPGKFKKLFSELETTTDPSLNHKAYRESFKKMKAPKIPFLPLLLKDITFIHEGNKTFHDNLVNFEKLHMIAEAVRIIRQCQNDMMGNDITQKSSSEVRAYVDFLHIIDNQQTLFELSVKLEPRA</sequence>
<dbReference type="Gene3D" id="1.10.840.10">
    <property type="entry name" value="Ras guanine-nucleotide exchange factors catalytic domain"/>
    <property type="match status" value="1"/>
</dbReference>
<name>A0A3B4AC61_9GOBI</name>
<dbReference type="InterPro" id="IPR000651">
    <property type="entry name" value="Ras-like_Gua-exchang_fac_N"/>
</dbReference>
<dbReference type="STRING" id="409849.ENSPMGP00000014295"/>
<evidence type="ECO:0000313" key="6">
    <source>
        <dbReference type="Ensembl" id="ENSPMGP00000014295.1"/>
    </source>
</evidence>
<evidence type="ECO:0000256" key="2">
    <source>
        <dbReference type="PROSITE-ProRule" id="PRU00168"/>
    </source>
</evidence>
<dbReference type="PROSITE" id="PS00720">
    <property type="entry name" value="RASGEF"/>
    <property type="match status" value="1"/>
</dbReference>
<dbReference type="InterPro" id="IPR008937">
    <property type="entry name" value="Ras-like_GEF"/>
</dbReference>
<dbReference type="GO" id="GO:0005886">
    <property type="term" value="C:plasma membrane"/>
    <property type="evidence" value="ECO:0007669"/>
    <property type="project" value="TreeGrafter"/>
</dbReference>
<evidence type="ECO:0000256" key="1">
    <source>
        <dbReference type="ARBA" id="ARBA00022658"/>
    </source>
</evidence>
<dbReference type="Gene3D" id="3.10.20.90">
    <property type="entry name" value="Phosphatidylinositol 3-kinase Catalytic Subunit, Chain A, domain 1"/>
    <property type="match status" value="1"/>
</dbReference>
<keyword evidence="7" id="KW-1185">Reference proteome</keyword>
<reference evidence="6" key="2">
    <citation type="submission" date="2025-09" db="UniProtKB">
        <authorList>
            <consortium name="Ensembl"/>
        </authorList>
    </citation>
    <scope>IDENTIFICATION</scope>
</reference>
<dbReference type="PROSITE" id="PS50009">
    <property type="entry name" value="RASGEF_CAT"/>
    <property type="match status" value="1"/>
</dbReference>
<dbReference type="Pfam" id="PF00617">
    <property type="entry name" value="RasGEF"/>
    <property type="match status" value="1"/>
</dbReference>
<organism evidence="6 7">
    <name type="scientific">Periophthalmus magnuspinnatus</name>
    <dbReference type="NCBI Taxonomy" id="409849"/>
    <lineage>
        <taxon>Eukaryota</taxon>
        <taxon>Metazoa</taxon>
        <taxon>Chordata</taxon>
        <taxon>Craniata</taxon>
        <taxon>Vertebrata</taxon>
        <taxon>Euteleostomi</taxon>
        <taxon>Actinopterygii</taxon>
        <taxon>Neopterygii</taxon>
        <taxon>Teleostei</taxon>
        <taxon>Neoteleostei</taxon>
        <taxon>Acanthomorphata</taxon>
        <taxon>Gobiaria</taxon>
        <taxon>Gobiiformes</taxon>
        <taxon>Gobioidei</taxon>
        <taxon>Gobiidae</taxon>
        <taxon>Oxudercinae</taxon>
        <taxon>Periophthalmus</taxon>
    </lineage>
</organism>
<feature type="domain" description="N-terminal Ras-GEF" evidence="5">
    <location>
        <begin position="130"/>
        <end position="265"/>
    </location>
</feature>
<dbReference type="PROSITE" id="PS50212">
    <property type="entry name" value="RASGEF_NTER"/>
    <property type="match status" value="1"/>
</dbReference>
<evidence type="ECO:0000259" key="5">
    <source>
        <dbReference type="PROSITE" id="PS50212"/>
    </source>
</evidence>
<dbReference type="SUPFAM" id="SSF48366">
    <property type="entry name" value="Ras GEF"/>
    <property type="match status" value="1"/>
</dbReference>
<keyword evidence="1 2" id="KW-0344">Guanine-nucleotide releasing factor</keyword>
<dbReference type="PANTHER" id="PTHR23113:SF26">
    <property type="entry name" value="RAP GUANINE NUCLEOTIDE EXCHANGE FACTOR 5"/>
    <property type="match status" value="1"/>
</dbReference>